<evidence type="ECO:0000256" key="1">
    <source>
        <dbReference type="SAM" id="MobiDB-lite"/>
    </source>
</evidence>
<keyword evidence="3" id="KW-1185">Reference proteome</keyword>
<protein>
    <submittedName>
        <fullName evidence="2">Uncharacterized protein</fullName>
    </submittedName>
</protein>
<name>A0A2Z4JCQ5_9ACTN</name>
<evidence type="ECO:0000313" key="3">
    <source>
        <dbReference type="Proteomes" id="UP000249616"/>
    </source>
</evidence>
<gene>
    <name evidence="2" type="ORF">DN051_36695</name>
</gene>
<organism evidence="2 3">
    <name type="scientific">Streptomyces cadmiisoli</name>
    <dbReference type="NCBI Taxonomy" id="2184053"/>
    <lineage>
        <taxon>Bacteria</taxon>
        <taxon>Bacillati</taxon>
        <taxon>Actinomycetota</taxon>
        <taxon>Actinomycetes</taxon>
        <taxon>Kitasatosporales</taxon>
        <taxon>Streptomycetaceae</taxon>
        <taxon>Streptomyces</taxon>
        <taxon>Streptomyces aurantiacus group</taxon>
    </lineage>
</organism>
<accession>A0A2Z4JCQ5</accession>
<feature type="compositionally biased region" description="Low complexity" evidence="1">
    <location>
        <begin position="75"/>
        <end position="86"/>
    </location>
</feature>
<sequence>MAGTTAAAVAAIVVVGVLVADDDGSSDAEPAPIVTITETETETETETVELTDQEIIDRSLEIIESAEADLDAGLVPDVTVPAADPAPTEEEEEPVGPSTSIGSGTYLVGEDVKAGSYKTSGPTDDMCYWARNKNDSGELEAIIANGILEGPGRVTLNKGEVFETSGCEVWELAK</sequence>
<dbReference type="KEGG" id="scad:DN051_36695"/>
<proteinExistence type="predicted"/>
<dbReference type="Proteomes" id="UP000249616">
    <property type="component" value="Chromosome"/>
</dbReference>
<evidence type="ECO:0000313" key="2">
    <source>
        <dbReference type="EMBL" id="AWW42885.1"/>
    </source>
</evidence>
<dbReference type="AlphaFoldDB" id="A0A2Z4JCQ5"/>
<reference evidence="2 3" key="1">
    <citation type="journal article" date="2019" name="Int. J. Syst. Evol. Microbiol.">
        <title>Streptomyces cadmiisoli sp. nov., a novel actinomycete isolated from cadmium-contaminated soil.</title>
        <authorList>
            <person name="Li K."/>
            <person name="Tang X."/>
            <person name="Zhao J."/>
            <person name="Guo Y."/>
            <person name="Tang Y."/>
            <person name="Gao J."/>
        </authorList>
    </citation>
    <scope>NUCLEOTIDE SEQUENCE [LARGE SCALE GENOMIC DNA]</scope>
    <source>
        <strain evidence="2 3">ZFG47</strain>
    </source>
</reference>
<feature type="region of interest" description="Disordered" evidence="1">
    <location>
        <begin position="73"/>
        <end position="106"/>
    </location>
</feature>
<dbReference type="EMBL" id="CP030073">
    <property type="protein sequence ID" value="AWW42885.1"/>
    <property type="molecule type" value="Genomic_DNA"/>
</dbReference>